<gene>
    <name evidence="1" type="ORF">BCR37DRAFT_1633</name>
</gene>
<dbReference type="RefSeq" id="XP_040728089.1">
    <property type="nucleotide sequence ID" value="XM_040866194.1"/>
</dbReference>
<accession>A0A1Y2FWC1</accession>
<proteinExistence type="predicted"/>
<keyword evidence="2" id="KW-1185">Reference proteome</keyword>
<protein>
    <submittedName>
        <fullName evidence="1">Uncharacterized protein</fullName>
    </submittedName>
</protein>
<dbReference type="GeneID" id="63782793"/>
<organism evidence="1 2">
    <name type="scientific">Protomyces lactucae-debilis</name>
    <dbReference type="NCBI Taxonomy" id="2754530"/>
    <lineage>
        <taxon>Eukaryota</taxon>
        <taxon>Fungi</taxon>
        <taxon>Dikarya</taxon>
        <taxon>Ascomycota</taxon>
        <taxon>Taphrinomycotina</taxon>
        <taxon>Taphrinomycetes</taxon>
        <taxon>Taphrinales</taxon>
        <taxon>Protomycetaceae</taxon>
        <taxon>Protomyces</taxon>
    </lineage>
</organism>
<evidence type="ECO:0000313" key="1">
    <source>
        <dbReference type="EMBL" id="ORY87594.1"/>
    </source>
</evidence>
<evidence type="ECO:0000313" key="2">
    <source>
        <dbReference type="Proteomes" id="UP000193685"/>
    </source>
</evidence>
<name>A0A1Y2FWC1_PROLT</name>
<dbReference type="EMBL" id="MCFI01000001">
    <property type="protein sequence ID" value="ORY87594.1"/>
    <property type="molecule type" value="Genomic_DNA"/>
</dbReference>
<sequence>MTPTHVVWNQRLWFQLEQASEQVEYETMKNSSRLLLSLYPKAKHMYVIRHLSASLTDKSSIRGTTSMIENVDCYDHLVGQDDCIRESNTARRVYEEELVRSPQASLAWMETLKYVDARPETTRDGRHYTQEFKGHEYSAETQPERPRVGETDIWLMDLTFEIWAKHMRM</sequence>
<dbReference type="Proteomes" id="UP000193685">
    <property type="component" value="Unassembled WGS sequence"/>
</dbReference>
<reference evidence="1 2" key="1">
    <citation type="submission" date="2016-07" db="EMBL/GenBank/DDBJ databases">
        <title>Pervasive Adenine N6-methylation of Active Genes in Fungi.</title>
        <authorList>
            <consortium name="DOE Joint Genome Institute"/>
            <person name="Mondo S.J."/>
            <person name="Dannebaum R.O."/>
            <person name="Kuo R.C."/>
            <person name="Labutti K."/>
            <person name="Haridas S."/>
            <person name="Kuo A."/>
            <person name="Salamov A."/>
            <person name="Ahrendt S.R."/>
            <person name="Lipzen A."/>
            <person name="Sullivan W."/>
            <person name="Andreopoulos W.B."/>
            <person name="Clum A."/>
            <person name="Lindquist E."/>
            <person name="Daum C."/>
            <person name="Ramamoorthy G.K."/>
            <person name="Gryganskyi A."/>
            <person name="Culley D."/>
            <person name="Magnuson J.K."/>
            <person name="James T.Y."/>
            <person name="O'Malley M.A."/>
            <person name="Stajich J.E."/>
            <person name="Spatafora J.W."/>
            <person name="Visel A."/>
            <person name="Grigoriev I.V."/>
        </authorList>
    </citation>
    <scope>NUCLEOTIDE SEQUENCE [LARGE SCALE GENOMIC DNA]</scope>
    <source>
        <strain evidence="1 2">12-1054</strain>
    </source>
</reference>
<comment type="caution">
    <text evidence="1">The sequence shown here is derived from an EMBL/GenBank/DDBJ whole genome shotgun (WGS) entry which is preliminary data.</text>
</comment>
<dbReference type="AlphaFoldDB" id="A0A1Y2FWC1"/>
<dbReference type="OrthoDB" id="5314930at2759"/>